<evidence type="ECO:0000313" key="6">
    <source>
        <dbReference type="Proteomes" id="UP000254794"/>
    </source>
</evidence>
<dbReference type="GO" id="GO:0008999">
    <property type="term" value="F:protein-N-terminal-alanine acetyltransferase activity"/>
    <property type="evidence" value="ECO:0007669"/>
    <property type="project" value="TreeGrafter"/>
</dbReference>
<dbReference type="PANTHER" id="PTHR43792">
    <property type="entry name" value="GNAT FAMILY, PUTATIVE (AFU_ORTHOLOGUE AFUA_3G00765)-RELATED-RELATED"/>
    <property type="match status" value="1"/>
</dbReference>
<name>A0A378JQP1_9GAMM</name>
<keyword evidence="6" id="KW-1185">Reference proteome</keyword>
<evidence type="ECO:0000256" key="3">
    <source>
        <dbReference type="ARBA" id="ARBA00038502"/>
    </source>
</evidence>
<comment type="similarity">
    <text evidence="3">Belongs to the acetyltransferase family. RimJ subfamily.</text>
</comment>
<dbReference type="InterPro" id="IPR016181">
    <property type="entry name" value="Acyl_CoA_acyltransferase"/>
</dbReference>
<keyword evidence="2 5" id="KW-0012">Acyltransferase</keyword>
<evidence type="ECO:0000313" key="5">
    <source>
        <dbReference type="EMBL" id="STX50442.1"/>
    </source>
</evidence>
<keyword evidence="1 5" id="KW-0808">Transferase</keyword>
<protein>
    <submittedName>
        <fullName evidence="5">GNAT family acetyltransferase</fullName>
        <ecNumber evidence="5">2.3.1.-</ecNumber>
    </submittedName>
</protein>
<dbReference type="InterPro" id="IPR000182">
    <property type="entry name" value="GNAT_dom"/>
</dbReference>
<feature type="domain" description="N-acetyltransferase" evidence="4">
    <location>
        <begin position="14"/>
        <end position="163"/>
    </location>
</feature>
<organism evidence="5 6">
    <name type="scientific">Legionella busanensis</name>
    <dbReference type="NCBI Taxonomy" id="190655"/>
    <lineage>
        <taxon>Bacteria</taxon>
        <taxon>Pseudomonadati</taxon>
        <taxon>Pseudomonadota</taxon>
        <taxon>Gammaproteobacteria</taxon>
        <taxon>Legionellales</taxon>
        <taxon>Legionellaceae</taxon>
        <taxon>Legionella</taxon>
    </lineage>
</organism>
<dbReference type="Pfam" id="PF13302">
    <property type="entry name" value="Acetyltransf_3"/>
    <property type="match status" value="1"/>
</dbReference>
<dbReference type="GO" id="GO:0005737">
    <property type="term" value="C:cytoplasm"/>
    <property type="evidence" value="ECO:0007669"/>
    <property type="project" value="TreeGrafter"/>
</dbReference>
<dbReference type="AlphaFoldDB" id="A0A378JQP1"/>
<gene>
    <name evidence="5" type="primary">rimL</name>
    <name evidence="5" type="ORF">NCTC13316_00523</name>
</gene>
<evidence type="ECO:0000256" key="1">
    <source>
        <dbReference type="ARBA" id="ARBA00022679"/>
    </source>
</evidence>
<proteinExistence type="inferred from homology"/>
<dbReference type="RefSeq" id="WP_115330161.1">
    <property type="nucleotide sequence ID" value="NZ_CAAAHP010000004.1"/>
</dbReference>
<dbReference type="Proteomes" id="UP000254794">
    <property type="component" value="Unassembled WGS sequence"/>
</dbReference>
<sequence>MIQLREPAAQDEAIFINTMQISRHFHFPFISAPCTSEEFQTYLSRSRLESERYFIAWDQNEEIIGVFNISGIMRGVFKSGYLGYYACINHAGKGLMSQALKLVLQKVFTSLDLHRIEANIQPRNTASIHLVTRNGFLKEGFSPRYLKINNIWEDHFRFALTLEDWLLNKN</sequence>
<dbReference type="EC" id="2.3.1.-" evidence="5"/>
<evidence type="ECO:0000259" key="4">
    <source>
        <dbReference type="PROSITE" id="PS51186"/>
    </source>
</evidence>
<dbReference type="PANTHER" id="PTHR43792:SF8">
    <property type="entry name" value="[RIBOSOMAL PROTEIN US5]-ALANINE N-ACETYLTRANSFERASE"/>
    <property type="match status" value="1"/>
</dbReference>
<evidence type="ECO:0000256" key="2">
    <source>
        <dbReference type="ARBA" id="ARBA00023315"/>
    </source>
</evidence>
<dbReference type="OrthoDB" id="9801669at2"/>
<accession>A0A378JQP1</accession>
<reference evidence="5 6" key="1">
    <citation type="submission" date="2018-06" db="EMBL/GenBank/DDBJ databases">
        <authorList>
            <consortium name="Pathogen Informatics"/>
            <person name="Doyle S."/>
        </authorList>
    </citation>
    <scope>NUCLEOTIDE SEQUENCE [LARGE SCALE GENOMIC DNA]</scope>
    <source>
        <strain evidence="5 6">NCTC13316</strain>
    </source>
</reference>
<dbReference type="InterPro" id="IPR051531">
    <property type="entry name" value="N-acetyltransferase"/>
</dbReference>
<dbReference type="SUPFAM" id="SSF55729">
    <property type="entry name" value="Acyl-CoA N-acyltransferases (Nat)"/>
    <property type="match status" value="1"/>
</dbReference>
<dbReference type="PROSITE" id="PS51186">
    <property type="entry name" value="GNAT"/>
    <property type="match status" value="1"/>
</dbReference>
<dbReference type="Gene3D" id="3.40.630.30">
    <property type="match status" value="1"/>
</dbReference>
<dbReference type="EMBL" id="UGOD01000001">
    <property type="protein sequence ID" value="STX50442.1"/>
    <property type="molecule type" value="Genomic_DNA"/>
</dbReference>